<dbReference type="SUPFAM" id="SSF51905">
    <property type="entry name" value="FAD/NAD(P)-binding domain"/>
    <property type="match status" value="1"/>
</dbReference>
<organism evidence="4 5">
    <name type="scientific">Saccharothrix algeriensis</name>
    <dbReference type="NCBI Taxonomy" id="173560"/>
    <lineage>
        <taxon>Bacteria</taxon>
        <taxon>Bacillati</taxon>
        <taxon>Actinomycetota</taxon>
        <taxon>Actinomycetes</taxon>
        <taxon>Pseudonocardiales</taxon>
        <taxon>Pseudonocardiaceae</taxon>
        <taxon>Saccharothrix</taxon>
    </lineage>
</organism>
<dbReference type="PRINTS" id="PR00420">
    <property type="entry name" value="RNGMNOXGNASE"/>
</dbReference>
<feature type="domain" description="FAD-binding" evidence="3">
    <location>
        <begin position="131"/>
        <end position="339"/>
    </location>
</feature>
<dbReference type="EMBL" id="JAFBCL010000001">
    <property type="protein sequence ID" value="MBM7809300.1"/>
    <property type="molecule type" value="Genomic_DNA"/>
</dbReference>
<feature type="domain" description="NADH:flavin oxidoreductase/NADH oxidase N-terminal" evidence="2">
    <location>
        <begin position="524"/>
        <end position="711"/>
    </location>
</feature>
<feature type="region of interest" description="Disordered" evidence="1">
    <location>
        <begin position="725"/>
        <end position="758"/>
    </location>
</feature>
<dbReference type="Gene3D" id="3.20.20.70">
    <property type="entry name" value="Aldolase class I"/>
    <property type="match status" value="1"/>
</dbReference>
<keyword evidence="4" id="KW-0503">Monooxygenase</keyword>
<feature type="domain" description="NADH:flavin oxidoreductase/NADH oxidase N-terminal" evidence="2">
    <location>
        <begin position="409"/>
        <end position="515"/>
    </location>
</feature>
<dbReference type="InterPro" id="IPR036188">
    <property type="entry name" value="FAD/NAD-bd_sf"/>
</dbReference>
<dbReference type="PANTHER" id="PTHR43303">
    <property type="entry name" value="NADPH DEHYDROGENASE C23G7.10C-RELATED"/>
    <property type="match status" value="1"/>
</dbReference>
<feature type="compositionally biased region" description="Low complexity" evidence="1">
    <location>
        <begin position="738"/>
        <end position="751"/>
    </location>
</feature>
<dbReference type="InterPro" id="IPR044152">
    <property type="entry name" value="YqjM-like"/>
</dbReference>
<protein>
    <submittedName>
        <fullName evidence="4">Anthraniloyl-CoA monooxygenase</fullName>
        <ecNumber evidence="4">1.14.13.40</ecNumber>
    </submittedName>
</protein>
<dbReference type="InterPro" id="IPR013785">
    <property type="entry name" value="Aldolase_TIM"/>
</dbReference>
<dbReference type="GO" id="GO:0018673">
    <property type="term" value="F:anthraniloyl-CoA monooxygenase activity"/>
    <property type="evidence" value="ECO:0007669"/>
    <property type="project" value="UniProtKB-EC"/>
</dbReference>
<evidence type="ECO:0000259" key="3">
    <source>
        <dbReference type="Pfam" id="PF01494"/>
    </source>
</evidence>
<accession>A0ABS2RZ79</accession>
<reference evidence="4 5" key="1">
    <citation type="submission" date="2021-01" db="EMBL/GenBank/DDBJ databases">
        <title>Sequencing the genomes of 1000 actinobacteria strains.</title>
        <authorList>
            <person name="Klenk H.-P."/>
        </authorList>
    </citation>
    <scope>NUCLEOTIDE SEQUENCE [LARGE SCALE GENOMIC DNA]</scope>
    <source>
        <strain evidence="4 5">DSM 44581</strain>
    </source>
</reference>
<dbReference type="InterPro" id="IPR002938">
    <property type="entry name" value="FAD-bd"/>
</dbReference>
<evidence type="ECO:0000313" key="4">
    <source>
        <dbReference type="EMBL" id="MBM7809300.1"/>
    </source>
</evidence>
<comment type="caution">
    <text evidence="4">The sequence shown here is derived from an EMBL/GenBank/DDBJ whole genome shotgun (WGS) entry which is preliminary data.</text>
</comment>
<keyword evidence="5" id="KW-1185">Reference proteome</keyword>
<dbReference type="Pfam" id="PF00724">
    <property type="entry name" value="Oxidored_FMN"/>
    <property type="match status" value="2"/>
</dbReference>
<dbReference type="Gene3D" id="3.30.9.20">
    <property type="match status" value="1"/>
</dbReference>
<dbReference type="PANTHER" id="PTHR43303:SF3">
    <property type="entry name" value="BLR3436 PROTEIN"/>
    <property type="match status" value="1"/>
</dbReference>
<dbReference type="Pfam" id="PF01494">
    <property type="entry name" value="FAD_binding_3"/>
    <property type="match status" value="1"/>
</dbReference>
<evidence type="ECO:0000259" key="2">
    <source>
        <dbReference type="Pfam" id="PF00724"/>
    </source>
</evidence>
<keyword evidence="4" id="KW-0560">Oxidoreductase</keyword>
<name>A0ABS2RZ79_9PSEU</name>
<dbReference type="Proteomes" id="UP001195724">
    <property type="component" value="Unassembled WGS sequence"/>
</dbReference>
<evidence type="ECO:0000256" key="1">
    <source>
        <dbReference type="SAM" id="MobiDB-lite"/>
    </source>
</evidence>
<gene>
    <name evidence="4" type="ORF">JOE68_000165</name>
</gene>
<dbReference type="InterPro" id="IPR001155">
    <property type="entry name" value="OxRdtase_FMN_N"/>
</dbReference>
<evidence type="ECO:0000313" key="5">
    <source>
        <dbReference type="Proteomes" id="UP001195724"/>
    </source>
</evidence>
<dbReference type="SUPFAM" id="SSF51395">
    <property type="entry name" value="FMN-linked oxidoreductases"/>
    <property type="match status" value="1"/>
</dbReference>
<dbReference type="EC" id="1.14.13.40" evidence="4"/>
<proteinExistence type="predicted"/>
<dbReference type="RefSeq" id="WP_204840422.1">
    <property type="nucleotide sequence ID" value="NZ_JAFBCL010000001.1"/>
</dbReference>
<sequence>MRIAVIGGGPGGLYFAASAKRLDPRREITVWERNAADDTFGFGVVFSDETLDGIAAADPVVAAALEERFARWTDIDVHHRGVVRTSGGHGFAAIGRERLLGLLQRRCRDLGVELRFSTPAPDADELARAHDLVVAADGVRSATRAKYADVFRPSLDERACRYMWLAADRALEAFAFVVVETRFGPVQVHAYPFSADRSTVIVELPESTWRAAGLAGTAARDLPPGRSDEAGVAWCAELLGDFLDGASLLTNNSRWLRFTTVRNATWRHGNVVLLGDAAHTAHFSIGSGTKLAMEDALALAAALGPAPGADAPDGPGASDVAAALDRYEAERRPVVESTQRAAQASLEWFEDIEHSVGKEPEQFAFALLTRSRRVTYDNLRLRDPGYADALDRWYRARHPDRSEAPAPPLFQPFPLRDLVLRNRVVAAPIALDRAEDGVPGVAELLHLGGKALGGAGLVLTGRTAVSPEGRLTAACPGLYTDEQVAAWRRITDAVHEHSAAAIGVQLDHSGRKGPRGDRHEPGEAELRALAEDFAAAAARADAAGFDVLEVQAGHGFLLSGFLSPLTNRRTDRYGGDLAGRLRFPLAVITAVRAAWPARKPLLARISAVDWAPGGTTPDDAVRIAGAFAEHGVDVVDVSSGEVVAHERPAFGRGYQTPFADRIRAATGVPTIAVGGISTYDDANSTLLAGRADLIGLGRAHLHDPAWTLHAAAALGHTGPGAPWPAIHAAGSAPPPAATRPHPTARPAAAGPVHRSTGR</sequence>
<dbReference type="Gene3D" id="3.50.50.60">
    <property type="entry name" value="FAD/NAD(P)-binding domain"/>
    <property type="match status" value="1"/>
</dbReference>